<dbReference type="GO" id="GO:0046873">
    <property type="term" value="F:metal ion transmembrane transporter activity"/>
    <property type="evidence" value="ECO:0007669"/>
    <property type="project" value="InterPro"/>
</dbReference>
<keyword evidence="3 5" id="KW-1133">Transmembrane helix</keyword>
<dbReference type="AlphaFoldDB" id="A0A8H5NQT6"/>
<protein>
    <submittedName>
        <fullName evidence="6">Metal ion transmembrane transporter</fullName>
    </submittedName>
</protein>
<keyword evidence="2 5" id="KW-0812">Transmembrane</keyword>
<dbReference type="GeneID" id="59313784"/>
<evidence type="ECO:0000313" key="6">
    <source>
        <dbReference type="EMBL" id="KAF5573533.1"/>
    </source>
</evidence>
<name>A0A8H5NQT6_GIBSU</name>
<reference evidence="6 7" key="1">
    <citation type="submission" date="2020-05" db="EMBL/GenBank/DDBJ databases">
        <title>Identification and distribution of gene clusters putatively required for synthesis of sphingolipid metabolism inhibitors in phylogenetically diverse species of the filamentous fungus Fusarium.</title>
        <authorList>
            <person name="Kim H.-S."/>
            <person name="Busman M."/>
            <person name="Brown D.W."/>
            <person name="Divon H."/>
            <person name="Uhlig S."/>
            <person name="Proctor R.H."/>
        </authorList>
    </citation>
    <scope>NUCLEOTIDE SEQUENCE [LARGE SCALE GENOMIC DNA]</scope>
    <source>
        <strain evidence="6 7">NRRL 66333</strain>
    </source>
</reference>
<dbReference type="GO" id="GO:0016020">
    <property type="term" value="C:membrane"/>
    <property type="evidence" value="ECO:0007669"/>
    <property type="project" value="UniProtKB-SubCell"/>
</dbReference>
<dbReference type="InterPro" id="IPR002523">
    <property type="entry name" value="MgTranspt_CorA/ZnTranspt_ZntB"/>
</dbReference>
<comment type="caution">
    <text evidence="6">The sequence shown here is derived from an EMBL/GenBank/DDBJ whole genome shotgun (WGS) entry which is preliminary data.</text>
</comment>
<dbReference type="OrthoDB" id="3231000at2759"/>
<keyword evidence="7" id="KW-1185">Reference proteome</keyword>
<evidence type="ECO:0000256" key="4">
    <source>
        <dbReference type="ARBA" id="ARBA00023136"/>
    </source>
</evidence>
<proteinExistence type="predicted"/>
<dbReference type="Gene3D" id="1.20.58.340">
    <property type="entry name" value="Magnesium transport protein CorA, transmembrane region"/>
    <property type="match status" value="1"/>
</dbReference>
<accession>A0A8H5NQT6</accession>
<evidence type="ECO:0000256" key="1">
    <source>
        <dbReference type="ARBA" id="ARBA00004141"/>
    </source>
</evidence>
<evidence type="ECO:0000256" key="5">
    <source>
        <dbReference type="SAM" id="Phobius"/>
    </source>
</evidence>
<evidence type="ECO:0000313" key="7">
    <source>
        <dbReference type="Proteomes" id="UP000547976"/>
    </source>
</evidence>
<feature type="transmembrane region" description="Helical" evidence="5">
    <location>
        <begin position="278"/>
        <end position="299"/>
    </location>
</feature>
<comment type="subcellular location">
    <subcellularLocation>
        <location evidence="1">Membrane</location>
        <topology evidence="1">Multi-pass membrane protein</topology>
    </subcellularLocation>
</comment>
<dbReference type="SUPFAM" id="SSF144083">
    <property type="entry name" value="Magnesium transport protein CorA, transmembrane region"/>
    <property type="match status" value="1"/>
</dbReference>
<dbReference type="Proteomes" id="UP000547976">
    <property type="component" value="Unassembled WGS sequence"/>
</dbReference>
<gene>
    <name evidence="6" type="ORF">FSUBG_14108</name>
</gene>
<dbReference type="Pfam" id="PF01544">
    <property type="entry name" value="CorA"/>
    <property type="match status" value="1"/>
</dbReference>
<dbReference type="RefSeq" id="XP_036530434.1">
    <property type="nucleotide sequence ID" value="XM_036679066.1"/>
</dbReference>
<dbReference type="EMBL" id="JAAOAV010000603">
    <property type="protein sequence ID" value="KAF5573533.1"/>
    <property type="molecule type" value="Genomic_DNA"/>
</dbReference>
<evidence type="ECO:0000256" key="3">
    <source>
        <dbReference type="ARBA" id="ARBA00022989"/>
    </source>
</evidence>
<keyword evidence="4 5" id="KW-0472">Membrane</keyword>
<feature type="transmembrane region" description="Helical" evidence="5">
    <location>
        <begin position="311"/>
        <end position="332"/>
    </location>
</feature>
<dbReference type="InterPro" id="IPR045863">
    <property type="entry name" value="CorA_TM1_TM2"/>
</dbReference>
<sequence length="357" mass="40731">MTKPCPKAVRALGHYLHITPRFFNFPYVPTSTGNHVADYAFFHLQFMDMYPPKIKPSEATRNQNSPHAQFNLGQGLTKHTWHITKVDLIYWNEKVEATGSNRGMGLISLDPVDDIIYKGLCKLMTRKETIPPGKWEEEFGLGQVLSEMFHIISVNWNTFLDEAEQHLQHIQKSYSLALHQLSPLWSEVRRRIVSAKDTAKQMMSHPFFTAVGGAESISSYLKKIILTLNDYETRTHELDTNTNILINLIFNLATFNDTAAAIQESKAANYLAASIRRVAMLTFFYLPLQIAASIYGMNINEITGGDGDHHIWEYVILSLVLMGLTFLFWYAWKAVPMLFTLRLLSRRQSFPTGLSPV</sequence>
<organism evidence="6 7">
    <name type="scientific">Gibberella subglutinans</name>
    <name type="common">Fusarium subglutinans</name>
    <dbReference type="NCBI Taxonomy" id="42677"/>
    <lineage>
        <taxon>Eukaryota</taxon>
        <taxon>Fungi</taxon>
        <taxon>Dikarya</taxon>
        <taxon>Ascomycota</taxon>
        <taxon>Pezizomycotina</taxon>
        <taxon>Sordariomycetes</taxon>
        <taxon>Hypocreomycetidae</taxon>
        <taxon>Hypocreales</taxon>
        <taxon>Nectriaceae</taxon>
        <taxon>Fusarium</taxon>
        <taxon>Fusarium fujikuroi species complex</taxon>
    </lineage>
</organism>
<evidence type="ECO:0000256" key="2">
    <source>
        <dbReference type="ARBA" id="ARBA00022692"/>
    </source>
</evidence>